<dbReference type="InterPro" id="IPR005747">
    <property type="entry name" value="MutS2"/>
</dbReference>
<dbReference type="InterPro" id="IPR036063">
    <property type="entry name" value="Smr_dom_sf"/>
</dbReference>
<dbReference type="FunFam" id="3.40.50.300:FF:000830">
    <property type="entry name" value="Endonuclease MutS2"/>
    <property type="match status" value="1"/>
</dbReference>
<evidence type="ECO:0000256" key="5">
    <source>
        <dbReference type="ARBA" id="ARBA00022884"/>
    </source>
</evidence>
<dbReference type="SUPFAM" id="SSF48334">
    <property type="entry name" value="DNA repair protein MutS, domain III"/>
    <property type="match status" value="1"/>
</dbReference>
<dbReference type="InterPro" id="IPR045076">
    <property type="entry name" value="MutS"/>
</dbReference>
<sequence length="802" mass="88712">MDNKSLRILEYHKVLDILVGYTSFTAGEALAHKLQPTTDPILAKQWQRETAETLLLLDTHPNITIGGARDVRRAADNAQHGFTLPAETLLDIRSTLIAARTLKRQLIKVVDEFPTLAAIAELIEECPGLVDTISNTLDERGDVLDSASSKLAKIRSDLRTVYGRIQDKLQRLLSSNKNQWLQEPIITMRSGRYVVPVKADAKGRIKGIVHDQSGSGATVWVEPMATVDLNNDFRGLQMSEQAETERILADLSANVAEQGDAIIRIVERMAELDLIFARAKYAAIIKGVPPQFAEWREFEQPKPPKHANERAKWTPPPPNLHPGSTIWMRGARHPLLPPNDVIPTDLTLDEKTFTVLITGPNTGGKTVSLKTVGLMVLMAQSGLHLPVIEARLTVFEDVFADIGDEQSIEQSLSTFSAHMSNIIHILSQIDDRSLVLLDELGSGTDPTEGAALAQSITNFMRDKGATTFVATHYPELKLYADQQPGATNASLMFDIETLSPTYEMAIGIPGKSNAFAIARQLGLDETILDEAMLLTGAGSNEAESMLDAIYDLRDKIASEEAAARLIRRQLEDEKDVLARQLEQLEEEREAVLEEAQEEARQKIAAIEDELRQARRQIRDAHSLNKLKKVSKDVAALELDAVEKIAPKTAVRHKKNRLELQVGDKVLVKALNTEGEVVSLSKYEAMIVVGRLQMRTKLRDLEFKSRPEDEEAELESIPIIKTASPGVELDIRGRRVEEGLSALTTFIDQAYLSQMPWVRIIHGKGTGRLRTAVRKALKKNKQAASFEEGKDGEGGAGVTVVKF</sequence>
<keyword evidence="4" id="KW-0067">ATP-binding</keyword>
<evidence type="ECO:0000313" key="9">
    <source>
        <dbReference type="EMBL" id="VAW31261.1"/>
    </source>
</evidence>
<evidence type="ECO:0000256" key="6">
    <source>
        <dbReference type="ARBA" id="ARBA00023125"/>
    </source>
</evidence>
<proteinExistence type="inferred from homology"/>
<dbReference type="SUPFAM" id="SSF160443">
    <property type="entry name" value="SMR domain-like"/>
    <property type="match status" value="1"/>
</dbReference>
<keyword evidence="7" id="KW-0175">Coiled coil</keyword>
<keyword evidence="3" id="KW-0378">Hydrolase</keyword>
<evidence type="ECO:0000256" key="7">
    <source>
        <dbReference type="SAM" id="Coils"/>
    </source>
</evidence>
<dbReference type="InterPro" id="IPR002625">
    <property type="entry name" value="Smr_dom"/>
</dbReference>
<name>A0A3B0UJG1_9ZZZZ</name>
<dbReference type="HAMAP" id="MF_00092">
    <property type="entry name" value="MutS2"/>
    <property type="match status" value="1"/>
</dbReference>
<dbReference type="GO" id="GO:0019843">
    <property type="term" value="F:rRNA binding"/>
    <property type="evidence" value="ECO:0007669"/>
    <property type="project" value="UniProtKB-KW"/>
</dbReference>
<dbReference type="SMART" id="SM00534">
    <property type="entry name" value="MUTSac"/>
    <property type="match status" value="1"/>
</dbReference>
<dbReference type="Pfam" id="PF20297">
    <property type="entry name" value="MSSS"/>
    <property type="match status" value="1"/>
</dbReference>
<dbReference type="InterPro" id="IPR036187">
    <property type="entry name" value="DNA_mismatch_repair_MutS_sf"/>
</dbReference>
<keyword evidence="1" id="KW-0699">rRNA-binding</keyword>
<dbReference type="InterPro" id="IPR046893">
    <property type="entry name" value="MSSS"/>
</dbReference>
<dbReference type="InterPro" id="IPR000432">
    <property type="entry name" value="DNA_mismatch_repair_MutS_C"/>
</dbReference>
<dbReference type="PANTHER" id="PTHR48466">
    <property type="entry name" value="OS10G0509000 PROTEIN-RELATED"/>
    <property type="match status" value="1"/>
</dbReference>
<dbReference type="SMART" id="SM00463">
    <property type="entry name" value="SMR"/>
    <property type="match status" value="1"/>
</dbReference>
<reference evidence="9" key="1">
    <citation type="submission" date="2018-06" db="EMBL/GenBank/DDBJ databases">
        <authorList>
            <person name="Zhirakovskaya E."/>
        </authorList>
    </citation>
    <scope>NUCLEOTIDE SEQUENCE</scope>
</reference>
<dbReference type="Gene3D" id="3.40.50.300">
    <property type="entry name" value="P-loop containing nucleotide triphosphate hydrolases"/>
    <property type="match status" value="1"/>
</dbReference>
<keyword evidence="5" id="KW-0694">RNA-binding</keyword>
<dbReference type="Gene3D" id="3.30.1370.110">
    <property type="match status" value="1"/>
</dbReference>
<dbReference type="AlphaFoldDB" id="A0A3B0UJG1"/>
<gene>
    <name evidence="9" type="ORF">MNBD_CHLOROFLEXI01-3931</name>
</gene>
<evidence type="ECO:0000256" key="1">
    <source>
        <dbReference type="ARBA" id="ARBA00022730"/>
    </source>
</evidence>
<dbReference type="SUPFAM" id="SSF52540">
    <property type="entry name" value="P-loop containing nucleoside triphosphate hydrolases"/>
    <property type="match status" value="1"/>
</dbReference>
<dbReference type="GO" id="GO:0006298">
    <property type="term" value="P:mismatch repair"/>
    <property type="evidence" value="ECO:0007669"/>
    <property type="project" value="InterPro"/>
</dbReference>
<evidence type="ECO:0000259" key="8">
    <source>
        <dbReference type="PROSITE" id="PS50828"/>
    </source>
</evidence>
<accession>A0A3B0UJG1</accession>
<dbReference type="GO" id="GO:0005524">
    <property type="term" value="F:ATP binding"/>
    <property type="evidence" value="ECO:0007669"/>
    <property type="project" value="UniProtKB-KW"/>
</dbReference>
<dbReference type="InterPro" id="IPR027417">
    <property type="entry name" value="P-loop_NTPase"/>
</dbReference>
<dbReference type="GO" id="GO:0016887">
    <property type="term" value="F:ATP hydrolysis activity"/>
    <property type="evidence" value="ECO:0007669"/>
    <property type="project" value="InterPro"/>
</dbReference>
<keyword evidence="2" id="KW-0547">Nucleotide-binding</keyword>
<dbReference type="GO" id="GO:0045910">
    <property type="term" value="P:negative regulation of DNA recombination"/>
    <property type="evidence" value="ECO:0007669"/>
    <property type="project" value="InterPro"/>
</dbReference>
<evidence type="ECO:0000256" key="3">
    <source>
        <dbReference type="ARBA" id="ARBA00022801"/>
    </source>
</evidence>
<protein>
    <submittedName>
        <fullName evidence="9">Recombination inhibitory protein MutS2</fullName>
    </submittedName>
</protein>
<dbReference type="GO" id="GO:0140664">
    <property type="term" value="F:ATP-dependent DNA damage sensor activity"/>
    <property type="evidence" value="ECO:0007669"/>
    <property type="project" value="InterPro"/>
</dbReference>
<dbReference type="PROSITE" id="PS50828">
    <property type="entry name" value="SMR"/>
    <property type="match status" value="1"/>
</dbReference>
<dbReference type="Pfam" id="PF01713">
    <property type="entry name" value="Smr"/>
    <property type="match status" value="1"/>
</dbReference>
<dbReference type="Pfam" id="PF00488">
    <property type="entry name" value="MutS_V"/>
    <property type="match status" value="1"/>
</dbReference>
<organism evidence="9">
    <name type="scientific">hydrothermal vent metagenome</name>
    <dbReference type="NCBI Taxonomy" id="652676"/>
    <lineage>
        <taxon>unclassified sequences</taxon>
        <taxon>metagenomes</taxon>
        <taxon>ecological metagenomes</taxon>
    </lineage>
</organism>
<dbReference type="PIRSF" id="PIRSF005814">
    <property type="entry name" value="MutS_YshD"/>
    <property type="match status" value="1"/>
</dbReference>
<dbReference type="GO" id="GO:0030983">
    <property type="term" value="F:mismatched DNA binding"/>
    <property type="evidence" value="ECO:0007669"/>
    <property type="project" value="InterPro"/>
</dbReference>
<feature type="domain" description="Smr" evidence="8">
    <location>
        <begin position="728"/>
        <end position="802"/>
    </location>
</feature>
<feature type="coiled-coil region" evidence="7">
    <location>
        <begin position="567"/>
        <end position="623"/>
    </location>
</feature>
<keyword evidence="6" id="KW-0238">DNA-binding</keyword>
<dbReference type="EMBL" id="UOEU01000188">
    <property type="protein sequence ID" value="VAW31261.1"/>
    <property type="molecule type" value="Genomic_DNA"/>
</dbReference>
<evidence type="ECO:0000256" key="4">
    <source>
        <dbReference type="ARBA" id="ARBA00022840"/>
    </source>
</evidence>
<evidence type="ECO:0000256" key="2">
    <source>
        <dbReference type="ARBA" id="ARBA00022741"/>
    </source>
</evidence>
<dbReference type="InterPro" id="IPR007696">
    <property type="entry name" value="DNA_mismatch_repair_MutS_core"/>
</dbReference>
<dbReference type="SMART" id="SM00533">
    <property type="entry name" value="MUTSd"/>
    <property type="match status" value="1"/>
</dbReference>
<dbReference type="PROSITE" id="PS00486">
    <property type="entry name" value="DNA_MISMATCH_REPAIR_2"/>
    <property type="match status" value="1"/>
</dbReference>
<dbReference type="PANTHER" id="PTHR48466:SF2">
    <property type="entry name" value="OS10G0509000 PROTEIN"/>
    <property type="match status" value="1"/>
</dbReference>
<dbReference type="NCBIfam" id="TIGR01069">
    <property type="entry name" value="mutS2"/>
    <property type="match status" value="1"/>
</dbReference>
<dbReference type="GO" id="GO:0004519">
    <property type="term" value="F:endonuclease activity"/>
    <property type="evidence" value="ECO:0007669"/>
    <property type="project" value="InterPro"/>
</dbReference>